<dbReference type="SMART" id="SM01399">
    <property type="entry name" value="Sybindin"/>
    <property type="match status" value="1"/>
</dbReference>
<evidence type="ECO:0000256" key="6">
    <source>
        <dbReference type="ARBA" id="ARBA00038179"/>
    </source>
</evidence>
<keyword evidence="3 7" id="KW-0256">Endoplasmic reticulum</keyword>
<dbReference type="Proteomes" id="UP001281761">
    <property type="component" value="Unassembled WGS sequence"/>
</dbReference>
<keyword evidence="9" id="KW-1185">Reference proteome</keyword>
<evidence type="ECO:0000313" key="9">
    <source>
        <dbReference type="Proteomes" id="UP001281761"/>
    </source>
</evidence>
<comment type="subunit">
    <text evidence="7">Part of the multisubunit transport protein particle (TRAPP) complex.</text>
</comment>
<evidence type="ECO:0000256" key="4">
    <source>
        <dbReference type="ARBA" id="ARBA00022892"/>
    </source>
</evidence>
<accession>A0ABQ9XGK9</accession>
<reference evidence="8 9" key="1">
    <citation type="journal article" date="2022" name="bioRxiv">
        <title>Genomics of Preaxostyla Flagellates Illuminates Evolutionary Transitions and the Path Towards Mitochondrial Loss.</title>
        <authorList>
            <person name="Novak L.V.F."/>
            <person name="Treitli S.C."/>
            <person name="Pyrih J."/>
            <person name="Halakuc P."/>
            <person name="Pipaliya S.V."/>
            <person name="Vacek V."/>
            <person name="Brzon O."/>
            <person name="Soukal P."/>
            <person name="Eme L."/>
            <person name="Dacks J.B."/>
            <person name="Karnkowska A."/>
            <person name="Elias M."/>
            <person name="Hampl V."/>
        </authorList>
    </citation>
    <scope>NUCLEOTIDE SEQUENCE [LARGE SCALE GENOMIC DNA]</scope>
    <source>
        <strain evidence="8">NAU3</strain>
        <tissue evidence="8">Gut</tissue>
    </source>
</reference>
<dbReference type="Pfam" id="PF04099">
    <property type="entry name" value="Sybindin"/>
    <property type="match status" value="1"/>
</dbReference>
<evidence type="ECO:0000256" key="5">
    <source>
        <dbReference type="ARBA" id="ARBA00023034"/>
    </source>
</evidence>
<dbReference type="InterPro" id="IPR007233">
    <property type="entry name" value="TRAPPC"/>
</dbReference>
<dbReference type="SUPFAM" id="SSF64356">
    <property type="entry name" value="SNARE-like"/>
    <property type="match status" value="1"/>
</dbReference>
<evidence type="ECO:0000256" key="2">
    <source>
        <dbReference type="ARBA" id="ARBA00022448"/>
    </source>
</evidence>
<proteinExistence type="inferred from homology"/>
<dbReference type="EMBL" id="JARBJD010000156">
    <property type="protein sequence ID" value="KAK2949421.1"/>
    <property type="molecule type" value="Genomic_DNA"/>
</dbReference>
<evidence type="ECO:0000256" key="1">
    <source>
        <dbReference type="ARBA" id="ARBA00004555"/>
    </source>
</evidence>
<dbReference type="CDD" id="cd14856">
    <property type="entry name" value="TRAPPC4_synbindin"/>
    <property type="match status" value="1"/>
</dbReference>
<comment type="similarity">
    <text evidence="6">Belongs to the TRAPP small subunits family. TRAPPC4 subfamily.</text>
</comment>
<dbReference type="InterPro" id="IPR011012">
    <property type="entry name" value="Longin-like_dom_sf"/>
</dbReference>
<evidence type="ECO:0000313" key="8">
    <source>
        <dbReference type="EMBL" id="KAK2949421.1"/>
    </source>
</evidence>
<name>A0ABQ9XGK9_9EUKA</name>
<protein>
    <recommendedName>
        <fullName evidence="7">Trafficking protein particle complex subunit</fullName>
    </recommendedName>
</protein>
<keyword evidence="5 7" id="KW-0333">Golgi apparatus</keyword>
<gene>
    <name evidence="8" type="ORF">BLNAU_15616</name>
</gene>
<comment type="caution">
    <text evidence="8">The sequence shown here is derived from an EMBL/GenBank/DDBJ whole genome shotgun (WGS) entry which is preliminary data.</text>
</comment>
<keyword evidence="2 7" id="KW-0813">Transport</keyword>
<evidence type="ECO:0000256" key="7">
    <source>
        <dbReference type="RuleBase" id="RU366065"/>
    </source>
</evidence>
<sequence length="137" mass="15154">MSKNFIISVWIISPSGGLIYKKDIAGQSTLARGNDPLELGSLFHSQYAISSALSPLPGTSSGIESVETDDFRIQCLRTPTGILFFVLAEPHATNLERTLKELYELFADYVGKNPFYVPNQPIKSALFDKKILESPFI</sequence>
<dbReference type="Gene3D" id="3.30.450.70">
    <property type="match status" value="1"/>
</dbReference>
<evidence type="ECO:0000256" key="3">
    <source>
        <dbReference type="ARBA" id="ARBA00022824"/>
    </source>
</evidence>
<dbReference type="PANTHER" id="PTHR23249">
    <property type="entry name" value="TRAFFICKING PROTEIN PARTICLE COMPLEX SUBUNIT"/>
    <property type="match status" value="1"/>
</dbReference>
<comment type="subcellular location">
    <subcellularLocation>
        <location evidence="7">Endoplasmic reticulum</location>
    </subcellularLocation>
    <subcellularLocation>
        <location evidence="7">Golgi apparatus</location>
        <location evidence="7">cis-Golgi network</location>
    </subcellularLocation>
    <subcellularLocation>
        <location evidence="1">Golgi apparatus</location>
    </subcellularLocation>
</comment>
<keyword evidence="4 7" id="KW-0931">ER-Golgi transport</keyword>
<organism evidence="8 9">
    <name type="scientific">Blattamonas nauphoetae</name>
    <dbReference type="NCBI Taxonomy" id="2049346"/>
    <lineage>
        <taxon>Eukaryota</taxon>
        <taxon>Metamonada</taxon>
        <taxon>Preaxostyla</taxon>
        <taxon>Oxymonadida</taxon>
        <taxon>Blattamonas</taxon>
    </lineage>
</organism>
<dbReference type="PANTHER" id="PTHR23249:SF15">
    <property type="entry name" value="TRAFFICKING PROTEIN PARTICLE COMPLEX SUBUNIT 4"/>
    <property type="match status" value="1"/>
</dbReference>